<sequence>VTVGTVTGKQFKVAIRPTDTVRDVKIRIEEEEAIPLETQILMFGEKTLKDTAAIRDLGIRAGSRLQLAVHMTAGI</sequence>
<dbReference type="Gene3D" id="3.10.20.90">
    <property type="entry name" value="Phosphatidylinositol 3-kinase Catalytic Subunit, Chain A, domain 1"/>
    <property type="match status" value="1"/>
</dbReference>
<dbReference type="OrthoDB" id="2020662at2759"/>
<dbReference type="GO" id="GO:0005654">
    <property type="term" value="C:nucleoplasm"/>
    <property type="evidence" value="ECO:0007669"/>
    <property type="project" value="TreeGrafter"/>
</dbReference>
<organism evidence="2 3">
    <name type="scientific">Rhizoclosmatium globosum</name>
    <dbReference type="NCBI Taxonomy" id="329046"/>
    <lineage>
        <taxon>Eukaryota</taxon>
        <taxon>Fungi</taxon>
        <taxon>Fungi incertae sedis</taxon>
        <taxon>Chytridiomycota</taxon>
        <taxon>Chytridiomycota incertae sedis</taxon>
        <taxon>Chytridiomycetes</taxon>
        <taxon>Chytridiales</taxon>
        <taxon>Chytriomycetaceae</taxon>
        <taxon>Rhizoclosmatium</taxon>
    </lineage>
</organism>
<accession>A0A1Y2BFJ8</accession>
<dbReference type="STRING" id="329046.A0A1Y2BFJ8"/>
<gene>
    <name evidence="2" type="ORF">BCR33DRAFT_648238</name>
</gene>
<dbReference type="GO" id="GO:0070628">
    <property type="term" value="F:proteasome binding"/>
    <property type="evidence" value="ECO:0007669"/>
    <property type="project" value="TreeGrafter"/>
</dbReference>
<keyword evidence="3" id="KW-1185">Reference proteome</keyword>
<dbReference type="SUPFAM" id="SSF54236">
    <property type="entry name" value="Ubiquitin-like"/>
    <property type="match status" value="1"/>
</dbReference>
<dbReference type="SMART" id="SM00213">
    <property type="entry name" value="UBQ"/>
    <property type="match status" value="1"/>
</dbReference>
<dbReference type="PANTHER" id="PTHR10621">
    <property type="entry name" value="UV EXCISION REPAIR PROTEIN RAD23"/>
    <property type="match status" value="1"/>
</dbReference>
<dbReference type="AlphaFoldDB" id="A0A1Y2BFJ8"/>
<dbReference type="CDD" id="cd17039">
    <property type="entry name" value="Ubl_ubiquitin_like"/>
    <property type="match status" value="1"/>
</dbReference>
<evidence type="ECO:0000313" key="2">
    <source>
        <dbReference type="EMBL" id="ORY33582.1"/>
    </source>
</evidence>
<dbReference type="GO" id="GO:0031593">
    <property type="term" value="F:polyubiquitin modification-dependent protein binding"/>
    <property type="evidence" value="ECO:0007669"/>
    <property type="project" value="TreeGrafter"/>
</dbReference>
<dbReference type="InterPro" id="IPR019956">
    <property type="entry name" value="Ubiquitin_dom"/>
</dbReference>
<dbReference type="GO" id="GO:0043130">
    <property type="term" value="F:ubiquitin binding"/>
    <property type="evidence" value="ECO:0007669"/>
    <property type="project" value="TreeGrafter"/>
</dbReference>
<protein>
    <submittedName>
        <fullName evidence="2">Ubiquitin-like protein</fullName>
    </submittedName>
</protein>
<dbReference type="PANTHER" id="PTHR10621:SF0">
    <property type="entry name" value="UV EXCISION REPAIR PROTEIN RAD23"/>
    <property type="match status" value="1"/>
</dbReference>
<feature type="domain" description="Ubiquitin-like" evidence="1">
    <location>
        <begin position="1"/>
        <end position="74"/>
    </location>
</feature>
<name>A0A1Y2BFJ8_9FUNG</name>
<dbReference type="EMBL" id="MCGO01000067">
    <property type="protein sequence ID" value="ORY33582.1"/>
    <property type="molecule type" value="Genomic_DNA"/>
</dbReference>
<dbReference type="PROSITE" id="PS50053">
    <property type="entry name" value="UBIQUITIN_2"/>
    <property type="match status" value="1"/>
</dbReference>
<dbReference type="GO" id="GO:0005829">
    <property type="term" value="C:cytosol"/>
    <property type="evidence" value="ECO:0007669"/>
    <property type="project" value="TreeGrafter"/>
</dbReference>
<evidence type="ECO:0000313" key="3">
    <source>
        <dbReference type="Proteomes" id="UP000193642"/>
    </source>
</evidence>
<comment type="caution">
    <text evidence="2">The sequence shown here is derived from an EMBL/GenBank/DDBJ whole genome shotgun (WGS) entry which is preliminary data.</text>
</comment>
<dbReference type="InterPro" id="IPR029071">
    <property type="entry name" value="Ubiquitin-like_domsf"/>
</dbReference>
<dbReference type="GO" id="GO:0043161">
    <property type="term" value="P:proteasome-mediated ubiquitin-dependent protein catabolic process"/>
    <property type="evidence" value="ECO:0007669"/>
    <property type="project" value="TreeGrafter"/>
</dbReference>
<dbReference type="InterPro" id="IPR000626">
    <property type="entry name" value="Ubiquitin-like_dom"/>
</dbReference>
<dbReference type="Proteomes" id="UP000193642">
    <property type="component" value="Unassembled WGS sequence"/>
</dbReference>
<feature type="non-terminal residue" evidence="2">
    <location>
        <position position="1"/>
    </location>
</feature>
<evidence type="ECO:0000259" key="1">
    <source>
        <dbReference type="PROSITE" id="PS50053"/>
    </source>
</evidence>
<proteinExistence type="predicted"/>
<reference evidence="2 3" key="1">
    <citation type="submission" date="2016-07" db="EMBL/GenBank/DDBJ databases">
        <title>Pervasive Adenine N6-methylation of Active Genes in Fungi.</title>
        <authorList>
            <consortium name="DOE Joint Genome Institute"/>
            <person name="Mondo S.J."/>
            <person name="Dannebaum R.O."/>
            <person name="Kuo R.C."/>
            <person name="Labutti K."/>
            <person name="Haridas S."/>
            <person name="Kuo A."/>
            <person name="Salamov A."/>
            <person name="Ahrendt S.R."/>
            <person name="Lipzen A."/>
            <person name="Sullivan W."/>
            <person name="Andreopoulos W.B."/>
            <person name="Clum A."/>
            <person name="Lindquist E."/>
            <person name="Daum C."/>
            <person name="Ramamoorthy G.K."/>
            <person name="Gryganskyi A."/>
            <person name="Culley D."/>
            <person name="Magnuson J.K."/>
            <person name="James T.Y."/>
            <person name="O'Malley M.A."/>
            <person name="Stajich J.E."/>
            <person name="Spatafora J.W."/>
            <person name="Visel A."/>
            <person name="Grigoriev I.V."/>
        </authorList>
    </citation>
    <scope>NUCLEOTIDE SEQUENCE [LARGE SCALE GENOMIC DNA]</scope>
    <source>
        <strain evidence="2 3">JEL800</strain>
    </source>
</reference>
<feature type="non-terminal residue" evidence="2">
    <location>
        <position position="75"/>
    </location>
</feature>
<dbReference type="PRINTS" id="PR00348">
    <property type="entry name" value="UBIQUITIN"/>
</dbReference>
<dbReference type="Pfam" id="PF00240">
    <property type="entry name" value="ubiquitin"/>
    <property type="match status" value="1"/>
</dbReference>